<evidence type="ECO:0000313" key="2">
    <source>
        <dbReference type="EMBL" id="KAB7834080.1"/>
    </source>
</evidence>
<sequence length="285" mass="32222">MPPRDNPTARQARLGKELRKLRERADKTARESAGLLSVDQAKISHIEAGRVGVSPERIRRLATFYQCTDEALIEALCDIAQEHRGKHWFDNYRGILAPGFLDLAELELHARAMRSLTSVTLPGLFQTENYARTLFSGVTPKLPSDEVEVRVEHRLKRAAIFFDRQDPPPFIAIIHEAALRMRFGGRTVAREQLERLIEVSKQPSVTVRVIPFTSEDFVEVTQPVLYASGPVPQLDTVQIDSAFGGRFLDAETDLHKYRTLLDIAERASLDPEASRQIVHHIAREL</sequence>
<evidence type="ECO:0000313" key="3">
    <source>
        <dbReference type="Proteomes" id="UP000327000"/>
    </source>
</evidence>
<dbReference type="InterPro" id="IPR001387">
    <property type="entry name" value="Cro/C1-type_HTH"/>
</dbReference>
<feature type="domain" description="HTH cro/C1-type" evidence="1">
    <location>
        <begin position="18"/>
        <end position="72"/>
    </location>
</feature>
<proteinExistence type="predicted"/>
<keyword evidence="3" id="KW-1185">Reference proteome</keyword>
<dbReference type="Pfam" id="PF13560">
    <property type="entry name" value="HTH_31"/>
    <property type="match status" value="1"/>
</dbReference>
<dbReference type="Proteomes" id="UP000327000">
    <property type="component" value="Unassembled WGS sequence"/>
</dbReference>
<dbReference type="RefSeq" id="WP_152265782.1">
    <property type="nucleotide sequence ID" value="NZ_VOKX01000117.1"/>
</dbReference>
<dbReference type="Gene3D" id="1.10.260.40">
    <property type="entry name" value="lambda repressor-like DNA-binding domains"/>
    <property type="match status" value="1"/>
</dbReference>
<evidence type="ECO:0000259" key="1">
    <source>
        <dbReference type="PROSITE" id="PS50943"/>
    </source>
</evidence>
<dbReference type="AlphaFoldDB" id="A0A5N5W0L3"/>
<dbReference type="PROSITE" id="PS50943">
    <property type="entry name" value="HTH_CROC1"/>
    <property type="match status" value="1"/>
</dbReference>
<name>A0A5N5W0L3_STRMB</name>
<dbReference type="Pfam" id="PF19054">
    <property type="entry name" value="DUF5753"/>
    <property type="match status" value="1"/>
</dbReference>
<dbReference type="InterPro" id="IPR010982">
    <property type="entry name" value="Lambda_DNA-bd_dom_sf"/>
</dbReference>
<organism evidence="2 3">
    <name type="scientific">Streptomyces mobaraensis</name>
    <name type="common">Streptoverticillium mobaraense</name>
    <dbReference type="NCBI Taxonomy" id="35621"/>
    <lineage>
        <taxon>Bacteria</taxon>
        <taxon>Bacillati</taxon>
        <taxon>Actinomycetota</taxon>
        <taxon>Actinomycetes</taxon>
        <taxon>Kitasatosporales</taxon>
        <taxon>Streptomycetaceae</taxon>
        <taxon>Streptomyces</taxon>
    </lineage>
</organism>
<comment type="caution">
    <text evidence="2">The sequence shown here is derived from an EMBL/GenBank/DDBJ whole genome shotgun (WGS) entry which is preliminary data.</text>
</comment>
<accession>A0A5N5W0L3</accession>
<gene>
    <name evidence="2" type="ORF">FRZ00_30945</name>
</gene>
<dbReference type="CDD" id="cd00093">
    <property type="entry name" value="HTH_XRE"/>
    <property type="match status" value="1"/>
</dbReference>
<reference evidence="2 3" key="1">
    <citation type="journal article" date="2019" name="Microb. Cell Fact.">
        <title>Exploring novel herbicidin analogues by transcriptional regulator overexpression and MS/MS molecular networking.</title>
        <authorList>
            <person name="Shi Y."/>
            <person name="Gu R."/>
            <person name="Li Y."/>
            <person name="Wang X."/>
            <person name="Ren W."/>
            <person name="Li X."/>
            <person name="Wang L."/>
            <person name="Xie Y."/>
            <person name="Hong B."/>
        </authorList>
    </citation>
    <scope>NUCLEOTIDE SEQUENCE [LARGE SCALE GENOMIC DNA]</scope>
    <source>
        <strain evidence="2 3">US-43</strain>
    </source>
</reference>
<dbReference type="GO" id="GO:0003677">
    <property type="term" value="F:DNA binding"/>
    <property type="evidence" value="ECO:0007669"/>
    <property type="project" value="InterPro"/>
</dbReference>
<protein>
    <submittedName>
        <fullName evidence="2">Helix-turn-helix domain-containing protein</fullName>
    </submittedName>
</protein>
<dbReference type="SMART" id="SM00530">
    <property type="entry name" value="HTH_XRE"/>
    <property type="match status" value="1"/>
</dbReference>
<dbReference type="EMBL" id="VOKX01000117">
    <property type="protein sequence ID" value="KAB7834080.1"/>
    <property type="molecule type" value="Genomic_DNA"/>
</dbReference>
<dbReference type="SUPFAM" id="SSF47413">
    <property type="entry name" value="lambda repressor-like DNA-binding domains"/>
    <property type="match status" value="1"/>
</dbReference>
<dbReference type="OrthoDB" id="3462393at2"/>
<dbReference type="InterPro" id="IPR043917">
    <property type="entry name" value="DUF5753"/>
</dbReference>